<dbReference type="OrthoDB" id="60474at2759"/>
<dbReference type="OMA" id="NYYETCY"/>
<dbReference type="RefSeq" id="XP_024584191.1">
    <property type="nucleotide sequence ID" value="XM_024718831.1"/>
</dbReference>
<protein>
    <submittedName>
        <fullName evidence="2">Uncharacterized protein</fullName>
    </submittedName>
</protein>
<organism evidence="2 3">
    <name type="scientific">Plasmopara halstedii</name>
    <name type="common">Downy mildew of sunflower</name>
    <dbReference type="NCBI Taxonomy" id="4781"/>
    <lineage>
        <taxon>Eukaryota</taxon>
        <taxon>Sar</taxon>
        <taxon>Stramenopiles</taxon>
        <taxon>Oomycota</taxon>
        <taxon>Peronosporomycetes</taxon>
        <taxon>Peronosporales</taxon>
        <taxon>Peronosporaceae</taxon>
        <taxon>Plasmopara</taxon>
    </lineage>
</organism>
<evidence type="ECO:0000313" key="2">
    <source>
        <dbReference type="EMBL" id="CEG47822.1"/>
    </source>
</evidence>
<keyword evidence="3" id="KW-1185">Reference proteome</keyword>
<feature type="region of interest" description="Disordered" evidence="1">
    <location>
        <begin position="1"/>
        <end position="23"/>
    </location>
</feature>
<dbReference type="EMBL" id="CCYD01002864">
    <property type="protein sequence ID" value="CEG47822.1"/>
    <property type="molecule type" value="Genomic_DNA"/>
</dbReference>
<evidence type="ECO:0000313" key="3">
    <source>
        <dbReference type="Proteomes" id="UP000054928"/>
    </source>
</evidence>
<sequence>MPVNHDLPAGIPSRAPSRASKARMLPGSNVGRFIAREEELHQARTYASINETNANRASWEEKQNRLSGSGACIRQSKRLDEEKELLGKEVLAIRQARLQNYYETCYHEWEQELRARGLALVRDHD</sequence>
<dbReference type="Pfam" id="PF15104">
    <property type="entry name" value="CFAP141"/>
    <property type="match status" value="1"/>
</dbReference>
<proteinExistence type="predicted"/>
<name>A0A0P1B167_PLAHL</name>
<dbReference type="Proteomes" id="UP000054928">
    <property type="component" value="Unassembled WGS sequence"/>
</dbReference>
<reference evidence="3" key="1">
    <citation type="submission" date="2014-09" db="EMBL/GenBank/DDBJ databases">
        <authorList>
            <person name="Sharma Rahul"/>
            <person name="Thines Marco"/>
        </authorList>
    </citation>
    <scope>NUCLEOTIDE SEQUENCE [LARGE SCALE GENOMIC DNA]</scope>
</reference>
<dbReference type="InterPro" id="IPR029375">
    <property type="entry name" value="CFAP141"/>
</dbReference>
<dbReference type="GeneID" id="36400211"/>
<evidence type="ECO:0000256" key="1">
    <source>
        <dbReference type="SAM" id="MobiDB-lite"/>
    </source>
</evidence>
<dbReference type="AlphaFoldDB" id="A0A0P1B167"/>
<accession>A0A0P1B167</accession>